<evidence type="ECO:0000313" key="10">
    <source>
        <dbReference type="EMBL" id="KAK3794147.1"/>
    </source>
</evidence>
<protein>
    <recommendedName>
        <fullName evidence="9">Carbohydrate sulfotransferase</fullName>
        <ecNumber evidence="9">2.8.2.-</ecNumber>
    </recommendedName>
</protein>
<reference evidence="10" key="1">
    <citation type="journal article" date="2023" name="G3 (Bethesda)">
        <title>A reference genome for the long-term kleptoplast-retaining sea slug Elysia crispata morphotype clarki.</title>
        <authorList>
            <person name="Eastman K.E."/>
            <person name="Pendleton A.L."/>
            <person name="Shaikh M.A."/>
            <person name="Suttiyut T."/>
            <person name="Ogas R."/>
            <person name="Tomko P."/>
            <person name="Gavelis G."/>
            <person name="Widhalm J.R."/>
            <person name="Wisecaver J.H."/>
        </authorList>
    </citation>
    <scope>NUCLEOTIDE SEQUENCE</scope>
    <source>
        <strain evidence="10">ECLA1</strain>
    </source>
</reference>
<keyword evidence="11" id="KW-1185">Reference proteome</keyword>
<dbReference type="GO" id="GO:0000139">
    <property type="term" value="C:Golgi membrane"/>
    <property type="evidence" value="ECO:0007669"/>
    <property type="project" value="UniProtKB-SubCell"/>
</dbReference>
<comment type="similarity">
    <text evidence="2 9">Belongs to the sulfotransferase 2 family.</text>
</comment>
<dbReference type="GO" id="GO:0016051">
    <property type="term" value="P:carbohydrate biosynthetic process"/>
    <property type="evidence" value="ECO:0007669"/>
    <property type="project" value="InterPro"/>
</dbReference>
<dbReference type="PANTHER" id="PTHR12137">
    <property type="entry name" value="CARBOHYDRATE SULFOTRANSFERASE"/>
    <property type="match status" value="1"/>
</dbReference>
<organism evidence="10 11">
    <name type="scientific">Elysia crispata</name>
    <name type="common">lettuce slug</name>
    <dbReference type="NCBI Taxonomy" id="231223"/>
    <lineage>
        <taxon>Eukaryota</taxon>
        <taxon>Metazoa</taxon>
        <taxon>Spiralia</taxon>
        <taxon>Lophotrochozoa</taxon>
        <taxon>Mollusca</taxon>
        <taxon>Gastropoda</taxon>
        <taxon>Heterobranchia</taxon>
        <taxon>Euthyneura</taxon>
        <taxon>Panpulmonata</taxon>
        <taxon>Sacoglossa</taxon>
        <taxon>Placobranchoidea</taxon>
        <taxon>Plakobranchidae</taxon>
        <taxon>Elysia</taxon>
    </lineage>
</organism>
<keyword evidence="7 9" id="KW-0472">Membrane</keyword>
<evidence type="ECO:0000313" key="11">
    <source>
        <dbReference type="Proteomes" id="UP001283361"/>
    </source>
</evidence>
<evidence type="ECO:0000256" key="9">
    <source>
        <dbReference type="RuleBase" id="RU364020"/>
    </source>
</evidence>
<evidence type="ECO:0000256" key="1">
    <source>
        <dbReference type="ARBA" id="ARBA00004323"/>
    </source>
</evidence>
<evidence type="ECO:0000256" key="8">
    <source>
        <dbReference type="ARBA" id="ARBA00023180"/>
    </source>
</evidence>
<keyword evidence="8 9" id="KW-0325">Glycoprotein</keyword>
<dbReference type="EC" id="2.8.2.-" evidence="9"/>
<name>A0AAE1E4W8_9GAST</name>
<comment type="subcellular location">
    <subcellularLocation>
        <location evidence="1 9">Golgi apparatus membrane</location>
        <topology evidence="1 9">Single-pass type II membrane protein</topology>
    </subcellularLocation>
</comment>
<dbReference type="EMBL" id="JAWDGP010001137">
    <property type="protein sequence ID" value="KAK3794147.1"/>
    <property type="molecule type" value="Genomic_DNA"/>
</dbReference>
<dbReference type="Proteomes" id="UP001283361">
    <property type="component" value="Unassembled WGS sequence"/>
</dbReference>
<evidence type="ECO:0000256" key="3">
    <source>
        <dbReference type="ARBA" id="ARBA00022679"/>
    </source>
</evidence>
<feature type="transmembrane region" description="Helical" evidence="9">
    <location>
        <begin position="67"/>
        <end position="84"/>
    </location>
</feature>
<gene>
    <name evidence="10" type="ORF">RRG08_003266</name>
</gene>
<keyword evidence="4 9" id="KW-0812">Transmembrane</keyword>
<evidence type="ECO:0000256" key="4">
    <source>
        <dbReference type="ARBA" id="ARBA00022692"/>
    </source>
</evidence>
<dbReference type="InterPro" id="IPR018011">
    <property type="entry name" value="Carb_sulfotrans_8-10"/>
</dbReference>
<accession>A0AAE1E4W8</accession>
<keyword evidence="9" id="KW-0119">Carbohydrate metabolism</keyword>
<evidence type="ECO:0000256" key="7">
    <source>
        <dbReference type="ARBA" id="ARBA00023136"/>
    </source>
</evidence>
<dbReference type="InterPro" id="IPR005331">
    <property type="entry name" value="Sulfotransferase"/>
</dbReference>
<dbReference type="PANTHER" id="PTHR12137:SF54">
    <property type="entry name" value="CARBOHYDRATE SULFOTRANSFERASE"/>
    <property type="match status" value="1"/>
</dbReference>
<dbReference type="Pfam" id="PF03567">
    <property type="entry name" value="Sulfotransfer_2"/>
    <property type="match status" value="1"/>
</dbReference>
<keyword evidence="5 9" id="KW-1133">Transmembrane helix</keyword>
<evidence type="ECO:0000256" key="2">
    <source>
        <dbReference type="ARBA" id="ARBA00006339"/>
    </source>
</evidence>
<evidence type="ECO:0000256" key="6">
    <source>
        <dbReference type="ARBA" id="ARBA00023034"/>
    </source>
</evidence>
<keyword evidence="9" id="KW-0735">Signal-anchor</keyword>
<comment type="caution">
    <text evidence="10">The sequence shown here is derived from an EMBL/GenBank/DDBJ whole genome shotgun (WGS) entry which is preliminary data.</text>
</comment>
<dbReference type="AlphaFoldDB" id="A0AAE1E4W8"/>
<keyword evidence="6 9" id="KW-0333">Golgi apparatus</keyword>
<proteinExistence type="inferred from homology"/>
<evidence type="ECO:0000256" key="5">
    <source>
        <dbReference type="ARBA" id="ARBA00022989"/>
    </source>
</evidence>
<dbReference type="GO" id="GO:0008146">
    <property type="term" value="F:sulfotransferase activity"/>
    <property type="evidence" value="ECO:0007669"/>
    <property type="project" value="InterPro"/>
</dbReference>
<keyword evidence="3 9" id="KW-0808">Transferase</keyword>
<sequence length="532" mass="62245">MAIVSGETDSRKVINCPYDIKADTVGIMVDISRPVLLMMTFRRVLLICTFCSPMFPKPYFGRLWRAYLSGLFTATLVFIVLRFLPQTDIKESETSTRDEELVDHHAENLQLPNPNEMTNFELQNERSHHPKAEFDQTYHLSLSEQIVNQQNAELEVVQRANHVRHFCQGKPGHLKGLPRRNENFEDIIIDKERKFMFCPIFKVSSTFFTRLFYSLRLFGEVKNPYRIPIGQALQAKTHNLNELLPLKGSRAQKFLSNATSFLIVREPLSRLLSGYMDKLFAPNPYFWNKIGNYIVSRYRPQATPIEKICGYNSTFNNFVHYVVDVNTSPRGRQYRDAHFIPANEHCKICRLNYTLVGKIETLSTDLYNILRRLHIGVTKDQLADWEKDVVKDAIIDSVESPFLWRHRVSKCMPWSSALKRVWRKLQSRAIIPLEEKFPFSESRSNFIKAKEFIATAYRTYLRADKTRLKRQKRQVLAMAYKTVQPITMAKLLKNLEFDFKLFQYSSQPDFLFDKNFVKETDKLPNIFDMTGL</sequence>